<evidence type="ECO:0000313" key="2">
    <source>
        <dbReference type="Proteomes" id="UP000260665"/>
    </source>
</evidence>
<gene>
    <name evidence="1" type="ORF">DIC66_03735</name>
</gene>
<protein>
    <submittedName>
        <fullName evidence="1">Molybdenum cofactor carrier</fullName>
    </submittedName>
</protein>
<dbReference type="Proteomes" id="UP000260665">
    <property type="component" value="Unassembled WGS sequence"/>
</dbReference>
<keyword evidence="2" id="KW-1185">Reference proteome</keyword>
<name>A0A3E1RGX4_9BURK</name>
<dbReference type="EMBL" id="QFZK01000002">
    <property type="protein sequence ID" value="RFO97850.1"/>
    <property type="molecule type" value="Genomic_DNA"/>
</dbReference>
<dbReference type="AlphaFoldDB" id="A0A3E1RGX4"/>
<comment type="caution">
    <text evidence="1">The sequence shown here is derived from an EMBL/GenBank/DDBJ whole genome shotgun (WGS) entry which is preliminary data.</text>
</comment>
<proteinExistence type="predicted"/>
<dbReference type="OrthoDB" id="283616at2"/>
<organism evidence="1 2">
    <name type="scientific">Rhodoferax lacus</name>
    <dbReference type="NCBI Taxonomy" id="2184758"/>
    <lineage>
        <taxon>Bacteria</taxon>
        <taxon>Pseudomonadati</taxon>
        <taxon>Pseudomonadota</taxon>
        <taxon>Betaproteobacteria</taxon>
        <taxon>Burkholderiales</taxon>
        <taxon>Comamonadaceae</taxon>
        <taxon>Rhodoferax</taxon>
    </lineage>
</organism>
<dbReference type="Gene3D" id="3.40.50.450">
    <property type="match status" value="1"/>
</dbReference>
<reference evidence="1 2" key="1">
    <citation type="submission" date="2018-05" db="EMBL/GenBank/DDBJ databases">
        <title>Rhodoferax soyangensis sp.nov., isolated from an oligotrophic freshwater lake.</title>
        <authorList>
            <person name="Park M."/>
        </authorList>
    </citation>
    <scope>NUCLEOTIDE SEQUENCE [LARGE SCALE GENOMIC DNA]</scope>
    <source>
        <strain evidence="1 2">IMCC26218</strain>
    </source>
</reference>
<dbReference type="SUPFAM" id="SSF102405">
    <property type="entry name" value="MCP/YpsA-like"/>
    <property type="match status" value="1"/>
</dbReference>
<dbReference type="InterPro" id="IPR024755">
    <property type="entry name" value="cpYpsA"/>
</dbReference>
<evidence type="ECO:0000313" key="1">
    <source>
        <dbReference type="EMBL" id="RFO97850.1"/>
    </source>
</evidence>
<dbReference type="Pfam" id="PF12694">
    <property type="entry name" value="cpYpsA"/>
    <property type="match status" value="1"/>
</dbReference>
<sequence>MMSGGQTGVDRAALDFAIESKLPHAGWCPRGRIAIDGVLPARYQLRETESDGYRQRTRLNVQDSQATLLLNVGALDGGTLQTLKFTQTMVRPCLVVQMDIADIANAAIDIQRWLEPHQIKTLNIAGPREEKRPGIYAMTFLLLRHLRELPPNRNLWT</sequence>
<accession>A0A3E1RGX4</accession>